<name>A0ACC1BF87_9ROSI</name>
<comment type="caution">
    <text evidence="1">The sequence shown here is derived from an EMBL/GenBank/DDBJ whole genome shotgun (WGS) entry which is preliminary data.</text>
</comment>
<evidence type="ECO:0000313" key="2">
    <source>
        <dbReference type="Proteomes" id="UP001164250"/>
    </source>
</evidence>
<evidence type="ECO:0000313" key="1">
    <source>
        <dbReference type="EMBL" id="KAJ0097600.1"/>
    </source>
</evidence>
<gene>
    <name evidence="1" type="ORF">Patl1_27526</name>
</gene>
<dbReference type="EMBL" id="CM047901">
    <property type="protein sequence ID" value="KAJ0097600.1"/>
    <property type="molecule type" value="Genomic_DNA"/>
</dbReference>
<dbReference type="Proteomes" id="UP001164250">
    <property type="component" value="Chromosome 5"/>
</dbReference>
<sequence length="67" mass="7444">MASKTNNKGVAHFFKQFLPKHGYDGFVISLTLSIFSFFHLFGMEKLNAKETVPSAIDVPHGFATTSH</sequence>
<reference evidence="2" key="1">
    <citation type="journal article" date="2023" name="G3 (Bethesda)">
        <title>Genome assembly and association tests identify interacting loci associated with vigor, precocity, and sex in interspecific pistachio rootstocks.</title>
        <authorList>
            <person name="Palmer W."/>
            <person name="Jacygrad E."/>
            <person name="Sagayaradj S."/>
            <person name="Cavanaugh K."/>
            <person name="Han R."/>
            <person name="Bertier L."/>
            <person name="Beede B."/>
            <person name="Kafkas S."/>
            <person name="Golino D."/>
            <person name="Preece J."/>
            <person name="Michelmore R."/>
        </authorList>
    </citation>
    <scope>NUCLEOTIDE SEQUENCE [LARGE SCALE GENOMIC DNA]</scope>
</reference>
<accession>A0ACC1BF87</accession>
<keyword evidence="2" id="KW-1185">Reference proteome</keyword>
<protein>
    <submittedName>
        <fullName evidence="1">Uncharacterized protein</fullName>
    </submittedName>
</protein>
<proteinExistence type="predicted"/>
<organism evidence="1 2">
    <name type="scientific">Pistacia atlantica</name>
    <dbReference type="NCBI Taxonomy" id="434234"/>
    <lineage>
        <taxon>Eukaryota</taxon>
        <taxon>Viridiplantae</taxon>
        <taxon>Streptophyta</taxon>
        <taxon>Embryophyta</taxon>
        <taxon>Tracheophyta</taxon>
        <taxon>Spermatophyta</taxon>
        <taxon>Magnoliopsida</taxon>
        <taxon>eudicotyledons</taxon>
        <taxon>Gunneridae</taxon>
        <taxon>Pentapetalae</taxon>
        <taxon>rosids</taxon>
        <taxon>malvids</taxon>
        <taxon>Sapindales</taxon>
        <taxon>Anacardiaceae</taxon>
        <taxon>Pistacia</taxon>
    </lineage>
</organism>